<dbReference type="RefSeq" id="XP_018993825.1">
    <property type="nucleotide sequence ID" value="XM_019138388.1"/>
</dbReference>
<evidence type="ECO:0000256" key="8">
    <source>
        <dbReference type="PROSITE-ProRule" id="PRU00175"/>
    </source>
</evidence>
<keyword evidence="3" id="KW-0808">Transferase</keyword>
<protein>
    <recommendedName>
        <fullName evidence="2">RING-type E3 ubiquitin transferase</fullName>
        <ecNumber evidence="2">2.3.2.27</ecNumber>
    </recommendedName>
</protein>
<comment type="caution">
    <text evidence="11">The sequence shown here is derived from an EMBL/GenBank/DDBJ whole genome shotgun (WGS) entry which is preliminary data.</text>
</comment>
<evidence type="ECO:0000256" key="4">
    <source>
        <dbReference type="ARBA" id="ARBA00022723"/>
    </source>
</evidence>
<keyword evidence="4" id="KW-0479">Metal-binding</keyword>
<dbReference type="CDD" id="cd16667">
    <property type="entry name" value="RING-H2_RNF126-like"/>
    <property type="match status" value="1"/>
</dbReference>
<sequence length="568" mass="61376">MPDPFWICHECHSEMRPIYTNNIPHCASCNGEFIEILDPEINPDPYHELPPPPPARPGQGPAPPRGEFPPFLFNYPPPPHHTTRDDDDPPSPTLPEHSDNPPTPGSFLSNLFGLLSTGNRGNNPGDNGGQPSRPPPLFADQLPRDNQGGEGSNGDQGGRGGPRTYSFNLGNTHTSVTVGSFNLRGNVGGQGAPQNPFAAFGGLDDPDPFAADPPGAGSRPRNDPNMTDEERLQQEARQVLQTITAVLSGEGGAAFVFPGGGNLGDYAGSDGEFQDILDRFMDAAGPQGSVPANDTVIEGLPRFTFDEKSLSQSQFKDCPVCKDDFQVDDAVVRIPCQHTFHDDCLVPWLKQNGTCPVCRFSLVSEEDREAHRRRDNPLNQPFGGLNQGQDGNAGNRQGQQGQNLPGGMPGILGGLFRNIFGLGDEINLGSGRGANEGSGHDAPRSPGPDVSARDSHPNPAYDDQHTASESSDDDSPIRVFAENPPASTSQSSAHNDSLNLGNPIPSSGATTPGDTAQSRNRDEDAQRVQAFDRLQERVARDYMTQRERREREERERDHNYNGYHPDLD</sequence>
<feature type="compositionally biased region" description="Pro residues" evidence="9">
    <location>
        <begin position="48"/>
        <end position="67"/>
    </location>
</feature>
<dbReference type="Gene3D" id="3.30.40.10">
    <property type="entry name" value="Zinc/RING finger domain, C3HC4 (zinc finger)"/>
    <property type="match status" value="1"/>
</dbReference>
<evidence type="ECO:0000256" key="5">
    <source>
        <dbReference type="ARBA" id="ARBA00022771"/>
    </source>
</evidence>
<dbReference type="EMBL" id="AWGJ01000006">
    <property type="protein sequence ID" value="ODN78779.1"/>
    <property type="molecule type" value="Genomic_DNA"/>
</dbReference>
<feature type="domain" description="RING-type" evidence="10">
    <location>
        <begin position="318"/>
        <end position="359"/>
    </location>
</feature>
<dbReference type="GO" id="GO:0008270">
    <property type="term" value="F:zinc ion binding"/>
    <property type="evidence" value="ECO:0007669"/>
    <property type="project" value="UniProtKB-KW"/>
</dbReference>
<evidence type="ECO:0000256" key="1">
    <source>
        <dbReference type="ARBA" id="ARBA00000900"/>
    </source>
</evidence>
<evidence type="ECO:0000256" key="2">
    <source>
        <dbReference type="ARBA" id="ARBA00012483"/>
    </source>
</evidence>
<reference evidence="11 12" key="1">
    <citation type="submission" date="2016-06" db="EMBL/GenBank/DDBJ databases">
        <title>Evolution of pathogenesis and genome organization in the Tremellales.</title>
        <authorList>
            <person name="Cuomo C."/>
            <person name="Litvintseva A."/>
            <person name="Heitman J."/>
            <person name="Chen Y."/>
            <person name="Sun S."/>
            <person name="Springer D."/>
            <person name="Dromer F."/>
            <person name="Young S."/>
            <person name="Zeng Q."/>
            <person name="Chapman S."/>
            <person name="Gujja S."/>
            <person name="Saif S."/>
            <person name="Birren B."/>
        </authorList>
    </citation>
    <scope>NUCLEOTIDE SEQUENCE [LARGE SCALE GENOMIC DNA]</scope>
    <source>
        <strain evidence="11 12">CBS 6039</strain>
    </source>
</reference>
<feature type="compositionally biased region" description="Polar residues" evidence="9">
    <location>
        <begin position="485"/>
        <end position="518"/>
    </location>
</feature>
<dbReference type="GO" id="GO:0005737">
    <property type="term" value="C:cytoplasm"/>
    <property type="evidence" value="ECO:0007669"/>
    <property type="project" value="TreeGrafter"/>
</dbReference>
<feature type="region of interest" description="Disordered" evidence="9">
    <location>
        <begin position="366"/>
        <end position="409"/>
    </location>
</feature>
<organism evidence="11 12">
    <name type="scientific">Cryptococcus amylolentus CBS 6039</name>
    <dbReference type="NCBI Taxonomy" id="1295533"/>
    <lineage>
        <taxon>Eukaryota</taxon>
        <taxon>Fungi</taxon>
        <taxon>Dikarya</taxon>
        <taxon>Basidiomycota</taxon>
        <taxon>Agaricomycotina</taxon>
        <taxon>Tremellomycetes</taxon>
        <taxon>Tremellales</taxon>
        <taxon>Cryptococcaceae</taxon>
        <taxon>Cryptococcus</taxon>
    </lineage>
</organism>
<dbReference type="STRING" id="1295533.A0A1E3HQY3"/>
<dbReference type="Pfam" id="PF13639">
    <property type="entry name" value="zf-RING_2"/>
    <property type="match status" value="1"/>
</dbReference>
<dbReference type="PROSITE" id="PS50089">
    <property type="entry name" value="ZF_RING_2"/>
    <property type="match status" value="1"/>
</dbReference>
<dbReference type="InterPro" id="IPR013083">
    <property type="entry name" value="Znf_RING/FYVE/PHD"/>
</dbReference>
<dbReference type="PANTHER" id="PTHR15710">
    <property type="entry name" value="E3 UBIQUITIN-PROTEIN LIGASE PRAJA"/>
    <property type="match status" value="1"/>
</dbReference>
<dbReference type="SMART" id="SM00184">
    <property type="entry name" value="RING"/>
    <property type="match status" value="1"/>
</dbReference>
<feature type="region of interest" description="Disordered" evidence="9">
    <location>
        <begin position="430"/>
        <end position="568"/>
    </location>
</feature>
<dbReference type="FunFam" id="3.30.40.10:FF:000127">
    <property type="entry name" value="E3 ubiquitin-protein ligase RNF181"/>
    <property type="match status" value="1"/>
</dbReference>
<feature type="compositionally biased region" description="Basic and acidic residues" evidence="9">
    <location>
        <begin position="451"/>
        <end position="466"/>
    </location>
</feature>
<dbReference type="OrthoDB" id="8062037at2759"/>
<gene>
    <name evidence="11" type="ORF">L202_04337</name>
</gene>
<feature type="region of interest" description="Disordered" evidence="9">
    <location>
        <begin position="185"/>
        <end position="226"/>
    </location>
</feature>
<dbReference type="Proteomes" id="UP000094065">
    <property type="component" value="Unassembled WGS sequence"/>
</dbReference>
<feature type="compositionally biased region" description="Low complexity" evidence="9">
    <location>
        <begin position="387"/>
        <end position="406"/>
    </location>
</feature>
<dbReference type="AlphaFoldDB" id="A0A1E3HQY3"/>
<evidence type="ECO:0000256" key="6">
    <source>
        <dbReference type="ARBA" id="ARBA00022786"/>
    </source>
</evidence>
<keyword evidence="6" id="KW-0833">Ubl conjugation pathway</keyword>
<feature type="compositionally biased region" description="Low complexity" evidence="9">
    <location>
        <begin position="105"/>
        <end position="125"/>
    </location>
</feature>
<accession>A0A1E3HQY3</accession>
<dbReference type="EC" id="2.3.2.27" evidence="2"/>
<evidence type="ECO:0000256" key="3">
    <source>
        <dbReference type="ARBA" id="ARBA00022679"/>
    </source>
</evidence>
<keyword evidence="7" id="KW-0862">Zinc</keyword>
<dbReference type="GeneID" id="30155646"/>
<evidence type="ECO:0000313" key="11">
    <source>
        <dbReference type="EMBL" id="ODN78779.1"/>
    </source>
</evidence>
<proteinExistence type="predicted"/>
<dbReference type="GO" id="GO:0016567">
    <property type="term" value="P:protein ubiquitination"/>
    <property type="evidence" value="ECO:0007669"/>
    <property type="project" value="TreeGrafter"/>
</dbReference>
<evidence type="ECO:0000256" key="9">
    <source>
        <dbReference type="SAM" id="MobiDB-lite"/>
    </source>
</evidence>
<dbReference type="PANTHER" id="PTHR15710:SF243">
    <property type="entry name" value="E3 UBIQUITIN-PROTEIN LIGASE PRAJA-2 ISOFORM X1"/>
    <property type="match status" value="1"/>
</dbReference>
<feature type="compositionally biased region" description="Low complexity" evidence="9">
    <location>
        <begin position="208"/>
        <end position="217"/>
    </location>
</feature>
<evidence type="ECO:0000256" key="7">
    <source>
        <dbReference type="ARBA" id="ARBA00022833"/>
    </source>
</evidence>
<keyword evidence="12" id="KW-1185">Reference proteome</keyword>
<dbReference type="InterPro" id="IPR001841">
    <property type="entry name" value="Znf_RING"/>
</dbReference>
<feature type="compositionally biased region" description="Gly residues" evidence="9">
    <location>
        <begin position="148"/>
        <end position="161"/>
    </location>
</feature>
<dbReference type="GO" id="GO:0061630">
    <property type="term" value="F:ubiquitin protein ligase activity"/>
    <property type="evidence" value="ECO:0007669"/>
    <property type="project" value="UniProtKB-EC"/>
</dbReference>
<dbReference type="SUPFAM" id="SSF57850">
    <property type="entry name" value="RING/U-box"/>
    <property type="match status" value="1"/>
</dbReference>
<feature type="compositionally biased region" description="Basic and acidic residues" evidence="9">
    <location>
        <begin position="533"/>
        <end position="568"/>
    </location>
</feature>
<feature type="region of interest" description="Disordered" evidence="9">
    <location>
        <begin position="40"/>
        <end position="171"/>
    </location>
</feature>
<comment type="catalytic activity">
    <reaction evidence="1">
        <text>S-ubiquitinyl-[E2 ubiquitin-conjugating enzyme]-L-cysteine + [acceptor protein]-L-lysine = [E2 ubiquitin-conjugating enzyme]-L-cysteine + N(6)-ubiquitinyl-[acceptor protein]-L-lysine.</text>
        <dbReference type="EC" id="2.3.2.27"/>
    </reaction>
</comment>
<evidence type="ECO:0000259" key="10">
    <source>
        <dbReference type="PROSITE" id="PS50089"/>
    </source>
</evidence>
<evidence type="ECO:0000313" key="12">
    <source>
        <dbReference type="Proteomes" id="UP000094065"/>
    </source>
</evidence>
<name>A0A1E3HQY3_9TREE</name>
<keyword evidence="5 8" id="KW-0863">Zinc-finger</keyword>